<evidence type="ECO:0000256" key="3">
    <source>
        <dbReference type="ARBA" id="ARBA00023285"/>
    </source>
</evidence>
<dbReference type="SUPFAM" id="SSF55031">
    <property type="entry name" value="Bacterial exopeptidase dimerisation domain"/>
    <property type="match status" value="1"/>
</dbReference>
<protein>
    <submittedName>
        <fullName evidence="6">Peptidase M20</fullName>
    </submittedName>
</protein>
<evidence type="ECO:0000313" key="6">
    <source>
        <dbReference type="EMBL" id="OQP36227.1"/>
    </source>
</evidence>
<feature type="active site" description="Proton acceptor" evidence="4">
    <location>
        <position position="142"/>
    </location>
</feature>
<dbReference type="InterPro" id="IPR036264">
    <property type="entry name" value="Bact_exopeptidase_dim_dom"/>
</dbReference>
<dbReference type="EMBL" id="MWUE01000003">
    <property type="protein sequence ID" value="OQP36227.1"/>
    <property type="molecule type" value="Genomic_DNA"/>
</dbReference>
<dbReference type="GO" id="GO:0016787">
    <property type="term" value="F:hydrolase activity"/>
    <property type="evidence" value="ECO:0007669"/>
    <property type="project" value="UniProtKB-KW"/>
</dbReference>
<dbReference type="InterPro" id="IPR002933">
    <property type="entry name" value="Peptidase_M20"/>
</dbReference>
<keyword evidence="3" id="KW-0170">Cobalt</keyword>
<keyword evidence="2" id="KW-0378">Hydrolase</keyword>
<dbReference type="AlphaFoldDB" id="A0A1V9DQV0"/>
<comment type="caution">
    <text evidence="6">The sequence shown here is derived from an EMBL/GenBank/DDBJ whole genome shotgun (WGS) entry which is preliminary data.</text>
</comment>
<feature type="domain" description="Peptidase M20 dimerisation" evidence="5">
    <location>
        <begin position="178"/>
        <end position="270"/>
    </location>
</feature>
<dbReference type="RefSeq" id="WP_081135149.1">
    <property type="nucleotide sequence ID" value="NZ_MWUE01000003.1"/>
</dbReference>
<dbReference type="SUPFAM" id="SSF53187">
    <property type="entry name" value="Zn-dependent exopeptidases"/>
    <property type="match status" value="1"/>
</dbReference>
<accession>A0A1V9DQV0</accession>
<proteinExistence type="predicted"/>
<evidence type="ECO:0000259" key="5">
    <source>
        <dbReference type="Pfam" id="PF07687"/>
    </source>
</evidence>
<dbReference type="Proteomes" id="UP000192769">
    <property type="component" value="Unassembled WGS sequence"/>
</dbReference>
<evidence type="ECO:0000256" key="4">
    <source>
        <dbReference type="PIRSR" id="PIRSR037238-1"/>
    </source>
</evidence>
<dbReference type="GO" id="GO:0046872">
    <property type="term" value="F:metal ion binding"/>
    <property type="evidence" value="ECO:0007669"/>
    <property type="project" value="UniProtKB-KW"/>
</dbReference>
<dbReference type="InterPro" id="IPR050072">
    <property type="entry name" value="Peptidase_M20A"/>
</dbReference>
<sequence length="385" mass="40531">MKNIINYLQQHADEILFDIKRLVEAESPSMNKAAVDRCGDVLRALFAERLGIDAEIDEQETYGNHLKFTLGSGPEQTVLLGHFDTVWDQGELALREEEGRLYGPGVLDMKAGLVQAIWAARALKEQDLLGEKRIVFLCGSDEEVGSPSSRDWLCQHAAGSAQVLVVEPAVAGSGALKIARKGTGQYQIAITGLAAHAGNNPEEGISAVQEMAHQVLFLHALNAPERGTTVNVGIAQGGSRINVVADRAVLGIDTRVTSEEEASRIDAEIMSIKPCLPGITLEISGSQSRPPMRQTPASRVLMDRARLIAGQLGFAVEGQAVGGGSDGNFTAAAGIPTLDGLGATGAGIHARHEHILVADIAPRAALVAGLILADAGKEGDTHVSG</sequence>
<dbReference type="Gene3D" id="3.40.630.10">
    <property type="entry name" value="Zn peptidases"/>
    <property type="match status" value="1"/>
</dbReference>
<evidence type="ECO:0000313" key="7">
    <source>
        <dbReference type="Proteomes" id="UP000192769"/>
    </source>
</evidence>
<dbReference type="Pfam" id="PF01546">
    <property type="entry name" value="Peptidase_M20"/>
    <property type="match status" value="1"/>
</dbReference>
<name>A0A1V9DQV0_9GAMM</name>
<keyword evidence="1" id="KW-0479">Metal-binding</keyword>
<dbReference type="OrthoDB" id="9776600at2"/>
<dbReference type="InterPro" id="IPR011650">
    <property type="entry name" value="Peptidase_M20_dimer"/>
</dbReference>
<dbReference type="CDD" id="cd03885">
    <property type="entry name" value="M20_CPDG2"/>
    <property type="match status" value="1"/>
</dbReference>
<dbReference type="PANTHER" id="PTHR43808:SF9">
    <property type="entry name" value="BLL0789 PROTEIN"/>
    <property type="match status" value="1"/>
</dbReference>
<dbReference type="PIRSF" id="PIRSF037238">
    <property type="entry name" value="Carboxypeptidase_G2"/>
    <property type="match status" value="1"/>
</dbReference>
<evidence type="ECO:0000256" key="1">
    <source>
        <dbReference type="ARBA" id="ARBA00022723"/>
    </source>
</evidence>
<reference evidence="6 7" key="1">
    <citation type="submission" date="2017-02" db="EMBL/GenBank/DDBJ databases">
        <title>Whole genome shotgun sequence of Pantoea agglomerans strain AS1 isolated from a cycad, Zamia floridana in Central Florida, USA.</title>
        <authorList>
            <person name="Lata P."/>
            <person name="Govindarajan S."/>
            <person name="Qi F."/>
            <person name="Li J.-L."/>
            <person name="Maurya S.K."/>
            <person name="Sahoo M.K."/>
        </authorList>
    </citation>
    <scope>NUCLEOTIDE SEQUENCE [LARGE SCALE GENOMIC DNA]</scope>
    <source>
        <strain evidence="6 7">AS1</strain>
    </source>
</reference>
<dbReference type="PANTHER" id="PTHR43808">
    <property type="entry name" value="ACETYLORNITHINE DEACETYLASE"/>
    <property type="match status" value="1"/>
</dbReference>
<dbReference type="Gene3D" id="3.30.70.360">
    <property type="match status" value="1"/>
</dbReference>
<keyword evidence="7" id="KW-1185">Reference proteome</keyword>
<feature type="active site" evidence="4">
    <location>
        <position position="84"/>
    </location>
</feature>
<gene>
    <name evidence="6" type="ORF">B2J69_01240</name>
</gene>
<dbReference type="InterPro" id="IPR017150">
    <property type="entry name" value="Pept_M20_glutamate_carboxypep"/>
</dbReference>
<evidence type="ECO:0000256" key="2">
    <source>
        <dbReference type="ARBA" id="ARBA00022801"/>
    </source>
</evidence>
<organism evidence="6 7">
    <name type="scientific">Pantoea latae</name>
    <dbReference type="NCBI Taxonomy" id="1964541"/>
    <lineage>
        <taxon>Bacteria</taxon>
        <taxon>Pseudomonadati</taxon>
        <taxon>Pseudomonadota</taxon>
        <taxon>Gammaproteobacteria</taxon>
        <taxon>Enterobacterales</taxon>
        <taxon>Erwiniaceae</taxon>
        <taxon>Pantoea</taxon>
    </lineage>
</organism>
<dbReference type="Pfam" id="PF07687">
    <property type="entry name" value="M20_dimer"/>
    <property type="match status" value="1"/>
</dbReference>